<keyword evidence="1" id="KW-0812">Transmembrane</keyword>
<feature type="transmembrane region" description="Helical" evidence="1">
    <location>
        <begin position="387"/>
        <end position="407"/>
    </location>
</feature>
<evidence type="ECO:0000313" key="2">
    <source>
        <dbReference type="EMBL" id="OGY69251.1"/>
    </source>
</evidence>
<organism evidence="2 3">
    <name type="scientific">Candidatus Harrisonbacteria bacterium RIFOXYA1_FULL_48_8</name>
    <dbReference type="NCBI Taxonomy" id="1798411"/>
    <lineage>
        <taxon>Bacteria</taxon>
        <taxon>Candidatus Harrisoniibacteriota</taxon>
    </lineage>
</organism>
<protein>
    <recommendedName>
        <fullName evidence="4">Glycosyltransferase RgtA/B/C/D-like domain-containing protein</fullName>
    </recommendedName>
</protein>
<feature type="transmembrane region" description="Helical" evidence="1">
    <location>
        <begin position="138"/>
        <end position="158"/>
    </location>
</feature>
<feature type="transmembrane region" description="Helical" evidence="1">
    <location>
        <begin position="88"/>
        <end position="106"/>
    </location>
</feature>
<reference evidence="2 3" key="1">
    <citation type="journal article" date="2016" name="Nat. Commun.">
        <title>Thousands of microbial genomes shed light on interconnected biogeochemical processes in an aquifer system.</title>
        <authorList>
            <person name="Anantharaman K."/>
            <person name="Brown C.T."/>
            <person name="Hug L.A."/>
            <person name="Sharon I."/>
            <person name="Castelle C.J."/>
            <person name="Probst A.J."/>
            <person name="Thomas B.C."/>
            <person name="Singh A."/>
            <person name="Wilkins M.J."/>
            <person name="Karaoz U."/>
            <person name="Brodie E.L."/>
            <person name="Williams K.H."/>
            <person name="Hubbard S.S."/>
            <person name="Banfield J.F."/>
        </authorList>
    </citation>
    <scope>NUCLEOTIDE SEQUENCE [LARGE SCALE GENOMIC DNA]</scope>
</reference>
<keyword evidence="1" id="KW-0472">Membrane</keyword>
<dbReference type="AlphaFoldDB" id="A0A1G1ZXP4"/>
<dbReference type="EMBL" id="MHJN01000001">
    <property type="protein sequence ID" value="OGY69251.1"/>
    <property type="molecule type" value="Genomic_DNA"/>
</dbReference>
<feature type="transmembrane region" description="Helical" evidence="1">
    <location>
        <begin position="196"/>
        <end position="213"/>
    </location>
</feature>
<feature type="transmembrane region" description="Helical" evidence="1">
    <location>
        <begin position="12"/>
        <end position="35"/>
    </location>
</feature>
<evidence type="ECO:0008006" key="4">
    <source>
        <dbReference type="Google" id="ProtNLM"/>
    </source>
</evidence>
<comment type="caution">
    <text evidence="2">The sequence shown here is derived from an EMBL/GenBank/DDBJ whole genome shotgun (WGS) entry which is preliminary data.</text>
</comment>
<gene>
    <name evidence="2" type="ORF">A2214_01505</name>
</gene>
<dbReference type="Proteomes" id="UP000176626">
    <property type="component" value="Unassembled WGS sequence"/>
</dbReference>
<feature type="transmembrane region" description="Helical" evidence="1">
    <location>
        <begin position="359"/>
        <end position="381"/>
    </location>
</feature>
<sequence length="654" mass="74803">MNTIKSVLRNKFSWLLIGLAFLVGVLYVAPELLIWNKLHSLGKPYVAIQLSHHGDEAQGTISRFREIYDGHFPPGDLFLDNANAPTPFGPIQVMPALMAGFIALFGGNINVSYLFATFILSPIVFLLFYWLGKVITGNRIYAVFFALLGVMTPIFRALPRAFESLALFFNNIGNYFIPLIRTPMAKLPLGRTEDPLLTYLVFLPAIAALLLFWKRPSWKTGAAVGSLIGLMFYVYFHYWVFLVVIAGLIGAYSLFKILPHRLPADRHGQADKSNKNLFKSVLVLFAVLALVTIPYWVNYFNFKNSPTGEELTLRIGITKSHAPFFIAGEPEVLAYVFYALLAIVVYFVFYKRGQKNTAVLYWIFTAAMFIAWNIQVVTGFVPAADHWYRTIGAFFTVIVFHAAFELLKKVNYKVVAVVLIIGSSFLVIKKIVNALVFVNPPPQFIDGKSFESRAFNPSIVESWDWINKNLPNEPKIISPSFITSMYLYTETSTRPYFVYGFNTSASNKLLEERFLTTYRLFNVKQEFLKRILELDYSNGPCSPEHCADSPAKDMNEFLNTVEVIPHLYFGYYANYYYDRGLPQSVTTYRFVSKEKADELLARYPKVTANWEDIEADYVYYGPWERQITQIDLSKNPNLELVFKNQEVEIYKIKK</sequence>
<name>A0A1G1ZXP4_9BACT</name>
<feature type="transmembrane region" description="Helical" evidence="1">
    <location>
        <begin position="332"/>
        <end position="350"/>
    </location>
</feature>
<feature type="transmembrane region" description="Helical" evidence="1">
    <location>
        <begin position="233"/>
        <end position="255"/>
    </location>
</feature>
<feature type="transmembrane region" description="Helical" evidence="1">
    <location>
        <begin position="414"/>
        <end position="438"/>
    </location>
</feature>
<feature type="transmembrane region" description="Helical" evidence="1">
    <location>
        <begin position="276"/>
        <end position="297"/>
    </location>
</feature>
<keyword evidence="1" id="KW-1133">Transmembrane helix</keyword>
<evidence type="ECO:0000313" key="3">
    <source>
        <dbReference type="Proteomes" id="UP000176626"/>
    </source>
</evidence>
<evidence type="ECO:0000256" key="1">
    <source>
        <dbReference type="SAM" id="Phobius"/>
    </source>
</evidence>
<feature type="transmembrane region" description="Helical" evidence="1">
    <location>
        <begin position="113"/>
        <end position="132"/>
    </location>
</feature>
<accession>A0A1G1ZXP4</accession>
<proteinExistence type="predicted"/>